<reference evidence="2" key="1">
    <citation type="submission" date="2020-08" db="EMBL/GenBank/DDBJ databases">
        <title>Genome sequencing and assembly of the red palm weevil Rhynchophorus ferrugineus.</title>
        <authorList>
            <person name="Dias G.B."/>
            <person name="Bergman C.M."/>
            <person name="Manee M."/>
        </authorList>
    </citation>
    <scope>NUCLEOTIDE SEQUENCE</scope>
    <source>
        <strain evidence="2">AA-2017</strain>
        <tissue evidence="2">Whole larva</tissue>
    </source>
</reference>
<dbReference type="AlphaFoldDB" id="A0A834M4Y8"/>
<evidence type="ECO:0000313" key="2">
    <source>
        <dbReference type="EMBL" id="KAF7272231.1"/>
    </source>
</evidence>
<organism evidence="2 3">
    <name type="scientific">Rhynchophorus ferrugineus</name>
    <name type="common">Red palm weevil</name>
    <name type="synonym">Curculio ferrugineus</name>
    <dbReference type="NCBI Taxonomy" id="354439"/>
    <lineage>
        <taxon>Eukaryota</taxon>
        <taxon>Metazoa</taxon>
        <taxon>Ecdysozoa</taxon>
        <taxon>Arthropoda</taxon>
        <taxon>Hexapoda</taxon>
        <taxon>Insecta</taxon>
        <taxon>Pterygota</taxon>
        <taxon>Neoptera</taxon>
        <taxon>Endopterygota</taxon>
        <taxon>Coleoptera</taxon>
        <taxon>Polyphaga</taxon>
        <taxon>Cucujiformia</taxon>
        <taxon>Curculionidae</taxon>
        <taxon>Dryophthorinae</taxon>
        <taxon>Rhynchophorus</taxon>
    </lineage>
</organism>
<feature type="compositionally biased region" description="Basic and acidic residues" evidence="1">
    <location>
        <begin position="43"/>
        <end position="79"/>
    </location>
</feature>
<evidence type="ECO:0000256" key="1">
    <source>
        <dbReference type="SAM" id="MobiDB-lite"/>
    </source>
</evidence>
<gene>
    <name evidence="2" type="ORF">GWI33_014967</name>
</gene>
<feature type="region of interest" description="Disordered" evidence="1">
    <location>
        <begin position="1"/>
        <end position="79"/>
    </location>
</feature>
<name>A0A834M4Y8_RHYFE</name>
<evidence type="ECO:0000313" key="3">
    <source>
        <dbReference type="Proteomes" id="UP000625711"/>
    </source>
</evidence>
<keyword evidence="3" id="KW-1185">Reference proteome</keyword>
<sequence>MAHQAGIIPAQCRNVSNNTKPPPSQLRLLAIPPRLRGFPRVSRRPEPDVWRGEGRRPWDDRSLSKKRLPEPEGSAERLKTSPRLIMVPVKIAPWS</sequence>
<comment type="caution">
    <text evidence="2">The sequence shown here is derived from an EMBL/GenBank/DDBJ whole genome shotgun (WGS) entry which is preliminary data.</text>
</comment>
<proteinExistence type="predicted"/>
<accession>A0A834M4Y8</accession>
<dbReference type="EMBL" id="JAACXV010013805">
    <property type="protein sequence ID" value="KAF7272231.1"/>
    <property type="molecule type" value="Genomic_DNA"/>
</dbReference>
<dbReference type="Proteomes" id="UP000625711">
    <property type="component" value="Unassembled WGS sequence"/>
</dbReference>
<protein>
    <submittedName>
        <fullName evidence="2">Uncharacterized protein</fullName>
    </submittedName>
</protein>